<dbReference type="EMBL" id="CADEAL010000566">
    <property type="protein sequence ID" value="CAB1422174.1"/>
    <property type="molecule type" value="Genomic_DNA"/>
</dbReference>
<feature type="compositionally biased region" description="Basic and acidic residues" evidence="1">
    <location>
        <begin position="19"/>
        <end position="34"/>
    </location>
</feature>
<dbReference type="AlphaFoldDB" id="A0A9N7U1R3"/>
<proteinExistence type="predicted"/>
<name>A0A9N7U1R3_PLEPL</name>
<organism evidence="2 3">
    <name type="scientific">Pleuronectes platessa</name>
    <name type="common">European plaice</name>
    <dbReference type="NCBI Taxonomy" id="8262"/>
    <lineage>
        <taxon>Eukaryota</taxon>
        <taxon>Metazoa</taxon>
        <taxon>Chordata</taxon>
        <taxon>Craniata</taxon>
        <taxon>Vertebrata</taxon>
        <taxon>Euteleostomi</taxon>
        <taxon>Actinopterygii</taxon>
        <taxon>Neopterygii</taxon>
        <taxon>Teleostei</taxon>
        <taxon>Neoteleostei</taxon>
        <taxon>Acanthomorphata</taxon>
        <taxon>Carangaria</taxon>
        <taxon>Pleuronectiformes</taxon>
        <taxon>Pleuronectoidei</taxon>
        <taxon>Pleuronectidae</taxon>
        <taxon>Pleuronectes</taxon>
    </lineage>
</organism>
<evidence type="ECO:0000313" key="2">
    <source>
        <dbReference type="EMBL" id="CAB1422174.1"/>
    </source>
</evidence>
<evidence type="ECO:0000256" key="1">
    <source>
        <dbReference type="SAM" id="MobiDB-lite"/>
    </source>
</evidence>
<gene>
    <name evidence="2" type="ORF">PLEPLA_LOCUS10063</name>
</gene>
<reference evidence="2" key="1">
    <citation type="submission" date="2020-03" db="EMBL/GenBank/DDBJ databases">
        <authorList>
            <person name="Weist P."/>
        </authorList>
    </citation>
    <scope>NUCLEOTIDE SEQUENCE</scope>
</reference>
<evidence type="ECO:0000313" key="3">
    <source>
        <dbReference type="Proteomes" id="UP001153269"/>
    </source>
</evidence>
<protein>
    <submittedName>
        <fullName evidence="2">Uncharacterized protein</fullName>
    </submittedName>
</protein>
<feature type="region of interest" description="Disordered" evidence="1">
    <location>
        <begin position="19"/>
        <end position="67"/>
    </location>
</feature>
<feature type="compositionally biased region" description="Basic and acidic residues" evidence="1">
    <location>
        <begin position="47"/>
        <end position="62"/>
    </location>
</feature>
<comment type="caution">
    <text evidence="2">The sequence shown here is derived from an EMBL/GenBank/DDBJ whole genome shotgun (WGS) entry which is preliminary data.</text>
</comment>
<sequence length="107" mass="12665">MQQSKQSVILYHLHPWEHKNEGGRGVEGEEEGKRTFRGGIGTWDIEMGDRMERGRQKSETSGRVRRRKWRDTLKRGTGSKYFFPAWALWETIDRSKKGNKEREQVET</sequence>
<accession>A0A9N7U1R3</accession>
<dbReference type="Proteomes" id="UP001153269">
    <property type="component" value="Unassembled WGS sequence"/>
</dbReference>
<keyword evidence="3" id="KW-1185">Reference proteome</keyword>